<gene>
    <name evidence="1" type="ORF">ACG01O_07170</name>
</gene>
<sequence>MTHWVFESFPGQIRACGGDGRVLMQFGTGPEFGARLAEAFQAPRDADAGASLGAMRPLWPAC</sequence>
<name>A0ABW7GWM1_9BURK</name>
<organism evidence="1 2">
    <name type="scientific">Pelomonas baiyunensis</name>
    <dbReference type="NCBI Taxonomy" id="3299026"/>
    <lineage>
        <taxon>Bacteria</taxon>
        <taxon>Pseudomonadati</taxon>
        <taxon>Pseudomonadota</taxon>
        <taxon>Betaproteobacteria</taxon>
        <taxon>Burkholderiales</taxon>
        <taxon>Sphaerotilaceae</taxon>
        <taxon>Roseateles</taxon>
    </lineage>
</organism>
<dbReference type="EMBL" id="JBIGIB010000002">
    <property type="protein sequence ID" value="MFG6466378.1"/>
    <property type="molecule type" value="Genomic_DNA"/>
</dbReference>
<evidence type="ECO:0000313" key="2">
    <source>
        <dbReference type="Proteomes" id="UP001606303"/>
    </source>
</evidence>
<accession>A0ABW7GWM1</accession>
<comment type="caution">
    <text evidence="1">The sequence shown here is derived from an EMBL/GenBank/DDBJ whole genome shotgun (WGS) entry which is preliminary data.</text>
</comment>
<dbReference type="Proteomes" id="UP001606303">
    <property type="component" value="Unassembled WGS sequence"/>
</dbReference>
<reference evidence="1 2" key="1">
    <citation type="submission" date="2024-08" db="EMBL/GenBank/DDBJ databases">
        <authorList>
            <person name="Lu H."/>
        </authorList>
    </citation>
    <scope>NUCLEOTIDE SEQUENCE [LARGE SCALE GENOMIC DNA]</scope>
    <source>
        <strain evidence="1 2">BYS87W</strain>
    </source>
</reference>
<evidence type="ECO:0000313" key="1">
    <source>
        <dbReference type="EMBL" id="MFG6466378.1"/>
    </source>
</evidence>
<protein>
    <submittedName>
        <fullName evidence="1">Uncharacterized protein</fullName>
    </submittedName>
</protein>
<proteinExistence type="predicted"/>
<keyword evidence="2" id="KW-1185">Reference proteome</keyword>
<dbReference type="RefSeq" id="WP_394382931.1">
    <property type="nucleotide sequence ID" value="NZ_JBIGIB010000002.1"/>
</dbReference>